<dbReference type="RefSeq" id="WP_179826820.1">
    <property type="nucleotide sequence ID" value="NZ_JACCFS010000001.1"/>
</dbReference>
<organism evidence="3 4">
    <name type="scientific">Nocardiopsis aegyptia</name>
    <dbReference type="NCBI Taxonomy" id="220378"/>
    <lineage>
        <taxon>Bacteria</taxon>
        <taxon>Bacillati</taxon>
        <taxon>Actinomycetota</taxon>
        <taxon>Actinomycetes</taxon>
        <taxon>Streptosporangiales</taxon>
        <taxon>Nocardiopsidaceae</taxon>
        <taxon>Nocardiopsis</taxon>
    </lineage>
</organism>
<dbReference type="PANTHER" id="PTHR11695:SF294">
    <property type="entry name" value="RETICULON-4-INTERACTING PROTEIN 1, MITOCHONDRIAL"/>
    <property type="match status" value="1"/>
</dbReference>
<proteinExistence type="predicted"/>
<dbReference type="EMBL" id="JACCFS010000001">
    <property type="protein sequence ID" value="NYJ36707.1"/>
    <property type="molecule type" value="Genomic_DNA"/>
</dbReference>
<dbReference type="Pfam" id="PF08240">
    <property type="entry name" value="ADH_N"/>
    <property type="match status" value="1"/>
</dbReference>
<dbReference type="InterPro" id="IPR013154">
    <property type="entry name" value="ADH-like_N"/>
</dbReference>
<evidence type="ECO:0000259" key="2">
    <source>
        <dbReference type="SMART" id="SM00829"/>
    </source>
</evidence>
<dbReference type="PROSITE" id="PS01162">
    <property type="entry name" value="QOR_ZETA_CRYSTAL"/>
    <property type="match status" value="1"/>
</dbReference>
<dbReference type="Gene3D" id="3.40.50.720">
    <property type="entry name" value="NAD(P)-binding Rossmann-like Domain"/>
    <property type="match status" value="1"/>
</dbReference>
<comment type="caution">
    <text evidence="3">The sequence shown here is derived from an EMBL/GenBank/DDBJ whole genome shotgun (WGS) entry which is preliminary data.</text>
</comment>
<protein>
    <submittedName>
        <fullName evidence="3">NADPH:quinone reductase-like Zn-dependent oxidoreductase</fullName>
    </submittedName>
</protein>
<evidence type="ECO:0000313" key="3">
    <source>
        <dbReference type="EMBL" id="NYJ36707.1"/>
    </source>
</evidence>
<dbReference type="GO" id="GO:0016491">
    <property type="term" value="F:oxidoreductase activity"/>
    <property type="evidence" value="ECO:0007669"/>
    <property type="project" value="UniProtKB-KW"/>
</dbReference>
<dbReference type="Gene3D" id="3.90.180.10">
    <property type="entry name" value="Medium-chain alcohol dehydrogenases, catalytic domain"/>
    <property type="match status" value="1"/>
</dbReference>
<evidence type="ECO:0000313" key="4">
    <source>
        <dbReference type="Proteomes" id="UP000572051"/>
    </source>
</evidence>
<dbReference type="PANTHER" id="PTHR11695">
    <property type="entry name" value="ALCOHOL DEHYDROGENASE RELATED"/>
    <property type="match status" value="1"/>
</dbReference>
<dbReference type="AlphaFoldDB" id="A0A7Z0JC88"/>
<accession>A0A7Z0JC88</accession>
<dbReference type="InterPro" id="IPR020843">
    <property type="entry name" value="ER"/>
</dbReference>
<dbReference type="InterPro" id="IPR050700">
    <property type="entry name" value="YIM1/Zinc_Alcohol_DH_Fams"/>
</dbReference>
<dbReference type="InterPro" id="IPR011032">
    <property type="entry name" value="GroES-like_sf"/>
</dbReference>
<dbReference type="SUPFAM" id="SSF50129">
    <property type="entry name" value="GroES-like"/>
    <property type="match status" value="1"/>
</dbReference>
<dbReference type="SUPFAM" id="SSF51735">
    <property type="entry name" value="NAD(P)-binding Rossmann-fold domains"/>
    <property type="match status" value="1"/>
</dbReference>
<dbReference type="InterPro" id="IPR036291">
    <property type="entry name" value="NAD(P)-bd_dom_sf"/>
</dbReference>
<dbReference type="Proteomes" id="UP000572051">
    <property type="component" value="Unassembled WGS sequence"/>
</dbReference>
<sequence>MKAIAQSRYGEPQDVLDLRDVDRPEPGDHEVLVRVHASSVNPADRFELVGLPYVLRLAFGLTRPKAPVRGKDVAGTVEAVGARVTRWQRGAQVFGELSAGAYAEFVVAGEDELASAPTGVGLAEAASVPVAGLAALQGLRDAGGVRSGHRVLVNGASGGVGTFAVQIAKALGAHVTGVCSGANLELVTSIGADAVVDYARHDFTRSGERYDVVFDLVGSHAPTAYRRVLRRDGVYVSASGMPGGALLGPLPYLLRVALTSLRGGPKMKPFAAKRSPDDLAVLAGMIESGQVRPVIDRTYTLAETATALARQGKGHARGKTVVTVVDAEPPTGS</sequence>
<evidence type="ECO:0000256" key="1">
    <source>
        <dbReference type="ARBA" id="ARBA00023002"/>
    </source>
</evidence>
<gene>
    <name evidence="3" type="ORF">HNR10_004588</name>
</gene>
<keyword evidence="4" id="KW-1185">Reference proteome</keyword>
<dbReference type="Pfam" id="PF13602">
    <property type="entry name" value="ADH_zinc_N_2"/>
    <property type="match status" value="1"/>
</dbReference>
<dbReference type="GO" id="GO:0008270">
    <property type="term" value="F:zinc ion binding"/>
    <property type="evidence" value="ECO:0007669"/>
    <property type="project" value="InterPro"/>
</dbReference>
<dbReference type="SMART" id="SM00829">
    <property type="entry name" value="PKS_ER"/>
    <property type="match status" value="1"/>
</dbReference>
<reference evidence="3 4" key="1">
    <citation type="submission" date="2020-07" db="EMBL/GenBank/DDBJ databases">
        <title>Sequencing the genomes of 1000 actinobacteria strains.</title>
        <authorList>
            <person name="Klenk H.-P."/>
        </authorList>
    </citation>
    <scope>NUCLEOTIDE SEQUENCE [LARGE SCALE GENOMIC DNA]</scope>
    <source>
        <strain evidence="3 4">DSM 44442</strain>
    </source>
</reference>
<keyword evidence="1" id="KW-0560">Oxidoreductase</keyword>
<feature type="domain" description="Enoyl reductase (ER)" evidence="2">
    <location>
        <begin position="14"/>
        <end position="322"/>
    </location>
</feature>
<dbReference type="CDD" id="cd08267">
    <property type="entry name" value="MDR1"/>
    <property type="match status" value="1"/>
</dbReference>
<name>A0A7Z0JC88_9ACTN</name>
<dbReference type="InterPro" id="IPR002364">
    <property type="entry name" value="Quin_OxRdtase/zeta-crystal_CS"/>
</dbReference>